<feature type="compositionally biased region" description="Pro residues" evidence="14">
    <location>
        <begin position="803"/>
        <end position="814"/>
    </location>
</feature>
<evidence type="ECO:0000256" key="11">
    <source>
        <dbReference type="ARBA" id="ARBA00023203"/>
    </source>
</evidence>
<dbReference type="Proteomes" id="UP001174136">
    <property type="component" value="Unassembled WGS sequence"/>
</dbReference>
<feature type="compositionally biased region" description="Acidic residues" evidence="14">
    <location>
        <begin position="206"/>
        <end position="224"/>
    </location>
</feature>
<feature type="compositionally biased region" description="Pro residues" evidence="14">
    <location>
        <begin position="860"/>
        <end position="869"/>
    </location>
</feature>
<sequence>MARSTNRGVADGDPRAAVSASVSAGSRGEARDLAELRELSLEEVLKSYEQPINEEQAWAVCYQCCGGLRGPLRAAATAATTTTTTTTGPPPLRRVKDPSSILLARDGTVSLRRETRGGGGGGSDDTDGPLPPAVAERQLVQSLGVAIYRALDWGLDDSEEQELSSRLESLLERMACGHAEAESPAGGGADGDGCINGTADEGYSGQEDEEQEEEEEEEPEDEEEVLRRRRRPVCTLAKSMALCASRLANPALAAEHYQAVCRALFVETLELQTFLTKIRDAKEMLKKIRTEETPEDKSTAELDALKHTDWARLWVQLMKELRQGVKLKKVKEQPFNPLPTEFSLTPFEMLMQDIRSRKIQLRKVMVDGDIPTRVKRNAHELILDFIRSRPPLKPVSERSLPPPPQEPESLHQRILAEIKQERKLKPVAPPASKSFGSLPCLALSCPCNVKSTSCIDLSVSDPGPRPPQRPRVLLKAPTLAEMEEMNISEEEESPDGGEMRRVESSPLPLKRDRSFSEHDLAELRDGMQPSHADSPHLLGGGAAARLRGDRPRAQTMTGAIPPPVYRASFPGQGWAHSSSPARLSLSSVDEVTEASEAPPTSDDKNQWMEEFSHPVESLALTVDEVINVRRVLVKAEMEKFYQSKELYNNLKKGKFLVDHFKCVCVCVCHSIPQVCCCCKVKFPLFSWPSTCLLCKRSVCGSCSAKMKIPSKKMAHIPVYTLGFHSSPKSHGHKSQVYKSLRSLTRRSVEEEFPHLYAHGCTLRDVCAECTKFVADVISSSRRSLDILNNTPKRESRAAATALPPAPSPRPPSLPRPWGAPSQPGPGASRRWTSAAPSSPSSSSWSPSWSSRRQQLAQPNSPHPTPPPPLAGYRKMI</sequence>
<dbReference type="InterPro" id="IPR029901">
    <property type="entry name" value="Spire"/>
</dbReference>
<dbReference type="GO" id="GO:0040038">
    <property type="term" value="P:polar body extrusion after meiotic divisions"/>
    <property type="evidence" value="ECO:0007669"/>
    <property type="project" value="TreeGrafter"/>
</dbReference>
<reference evidence="16" key="1">
    <citation type="journal article" date="2023" name="Front. Mar. Sci.">
        <title>A new Merluccius polli reference genome to investigate the effects of global change in West African waters.</title>
        <authorList>
            <person name="Mateo J.L."/>
            <person name="Blanco-Fernandez C."/>
            <person name="Garcia-Vazquez E."/>
            <person name="Machado-Schiaffino G."/>
        </authorList>
    </citation>
    <scope>NUCLEOTIDE SEQUENCE</scope>
    <source>
        <strain evidence="16">C29</strain>
        <tissue evidence="16">Fin</tissue>
    </source>
</reference>
<feature type="region of interest" description="Disordered" evidence="14">
    <location>
        <begin position="787"/>
        <end position="876"/>
    </location>
</feature>
<dbReference type="InterPro" id="IPR003124">
    <property type="entry name" value="WH2_dom"/>
</dbReference>
<protein>
    <submittedName>
        <fullName evidence="16">Protein spire 2</fullName>
    </submittedName>
</protein>
<feature type="region of interest" description="Disordered" evidence="14">
    <location>
        <begin position="109"/>
        <end position="132"/>
    </location>
</feature>
<evidence type="ECO:0000259" key="15">
    <source>
        <dbReference type="PROSITE" id="PS51377"/>
    </source>
</evidence>
<evidence type="ECO:0000256" key="4">
    <source>
        <dbReference type="ARBA" id="ARBA00010956"/>
    </source>
</evidence>
<accession>A0AA47NBX9</accession>
<name>A0AA47NBX9_MERPO</name>
<evidence type="ECO:0000256" key="6">
    <source>
        <dbReference type="ARBA" id="ARBA00022475"/>
    </source>
</evidence>
<feature type="domain" description="KIND" evidence="15">
    <location>
        <begin position="39"/>
        <end position="271"/>
    </location>
</feature>
<dbReference type="PANTHER" id="PTHR21345:SF5">
    <property type="entry name" value="PROTEIN SPIRE HOMOLOG 2"/>
    <property type="match status" value="1"/>
</dbReference>
<feature type="region of interest" description="Disordered" evidence="14">
    <location>
        <begin position="180"/>
        <end position="227"/>
    </location>
</feature>
<comment type="similarity">
    <text evidence="4">Belongs to the spire family.</text>
</comment>
<dbReference type="GO" id="GO:0005856">
    <property type="term" value="C:cytoskeleton"/>
    <property type="evidence" value="ECO:0007669"/>
    <property type="project" value="UniProtKB-SubCell"/>
</dbReference>
<evidence type="ECO:0000256" key="10">
    <source>
        <dbReference type="ARBA" id="ARBA00023136"/>
    </source>
</evidence>
<keyword evidence="12" id="KW-0206">Cytoskeleton</keyword>
<keyword evidence="10" id="KW-0472">Membrane</keyword>
<keyword evidence="9" id="KW-0653">Protein transport</keyword>
<evidence type="ECO:0000256" key="3">
    <source>
        <dbReference type="ARBA" id="ARBA00004413"/>
    </source>
</evidence>
<comment type="subcellular location">
    <subcellularLocation>
        <location evidence="3">Cell membrane</location>
        <topology evidence="3">Peripheral membrane protein</topology>
        <orientation evidence="3">Cytoplasmic side</orientation>
    </subcellularLocation>
    <subcellularLocation>
        <location evidence="2">Cytoplasm</location>
        <location evidence="2">Cytoskeleton</location>
    </subcellularLocation>
    <subcellularLocation>
        <location evidence="1">Cytoplasmic vesicle membrane</location>
        <topology evidence="1">Peripheral membrane protein</topology>
        <orientation evidence="1">Cytoplasmic side</orientation>
    </subcellularLocation>
</comment>
<evidence type="ECO:0000256" key="14">
    <source>
        <dbReference type="SAM" id="MobiDB-lite"/>
    </source>
</evidence>
<gene>
    <name evidence="16" type="primary">spire2</name>
    <name evidence="16" type="ORF">N1851_000515</name>
</gene>
<feature type="region of interest" description="Disordered" evidence="14">
    <location>
        <begin position="1"/>
        <end position="29"/>
    </location>
</feature>
<dbReference type="Pfam" id="PF16474">
    <property type="entry name" value="KIND"/>
    <property type="match status" value="1"/>
</dbReference>
<dbReference type="GO" id="GO:0008017">
    <property type="term" value="F:microtubule binding"/>
    <property type="evidence" value="ECO:0007669"/>
    <property type="project" value="TreeGrafter"/>
</dbReference>
<dbReference type="SMART" id="SM00750">
    <property type="entry name" value="KIND"/>
    <property type="match status" value="1"/>
</dbReference>
<keyword evidence="7" id="KW-0963">Cytoplasm</keyword>
<dbReference type="GO" id="GO:0045010">
    <property type="term" value="P:actin nucleation"/>
    <property type="evidence" value="ECO:0007669"/>
    <property type="project" value="InterPro"/>
</dbReference>
<dbReference type="AlphaFoldDB" id="A0AA47NBX9"/>
<evidence type="ECO:0000256" key="2">
    <source>
        <dbReference type="ARBA" id="ARBA00004245"/>
    </source>
</evidence>
<dbReference type="PROSITE" id="PS51377">
    <property type="entry name" value="KIND"/>
    <property type="match status" value="1"/>
</dbReference>
<keyword evidence="8" id="KW-0677">Repeat</keyword>
<keyword evidence="17" id="KW-1185">Reference proteome</keyword>
<keyword evidence="5" id="KW-0813">Transport</keyword>
<feature type="compositionally biased region" description="Basic and acidic residues" evidence="14">
    <location>
        <begin position="497"/>
        <end position="513"/>
    </location>
</feature>
<dbReference type="GO" id="GO:0005886">
    <property type="term" value="C:plasma membrane"/>
    <property type="evidence" value="ECO:0007669"/>
    <property type="project" value="UniProtKB-SubCell"/>
</dbReference>
<dbReference type="InterPro" id="IPR011019">
    <property type="entry name" value="KIND_dom"/>
</dbReference>
<evidence type="ECO:0000256" key="7">
    <source>
        <dbReference type="ARBA" id="ARBA00022490"/>
    </source>
</evidence>
<dbReference type="GO" id="GO:0051295">
    <property type="term" value="P:establishment of meiotic spindle localization"/>
    <property type="evidence" value="ECO:0007669"/>
    <property type="project" value="TreeGrafter"/>
</dbReference>
<dbReference type="SMART" id="SM00246">
    <property type="entry name" value="WH2"/>
    <property type="match status" value="4"/>
</dbReference>
<evidence type="ECO:0000256" key="13">
    <source>
        <dbReference type="ARBA" id="ARBA00023329"/>
    </source>
</evidence>
<comment type="caution">
    <text evidence="16">The sequence shown here is derived from an EMBL/GenBank/DDBJ whole genome shotgun (WGS) entry which is preliminary data.</text>
</comment>
<evidence type="ECO:0000313" key="17">
    <source>
        <dbReference type="Proteomes" id="UP001174136"/>
    </source>
</evidence>
<feature type="compositionally biased region" description="Acidic residues" evidence="14">
    <location>
        <begin position="483"/>
        <end position="495"/>
    </location>
</feature>
<dbReference type="CDD" id="cd22186">
    <property type="entry name" value="WH2_Spire1-2_r3"/>
    <property type="match status" value="1"/>
</dbReference>
<evidence type="ECO:0000256" key="8">
    <source>
        <dbReference type="ARBA" id="ARBA00022737"/>
    </source>
</evidence>
<evidence type="ECO:0000256" key="5">
    <source>
        <dbReference type="ARBA" id="ARBA00022448"/>
    </source>
</evidence>
<evidence type="ECO:0000256" key="9">
    <source>
        <dbReference type="ARBA" id="ARBA00022927"/>
    </source>
</evidence>
<evidence type="ECO:0000313" key="16">
    <source>
        <dbReference type="EMBL" id="KAK0156207.1"/>
    </source>
</evidence>
<organism evidence="16 17">
    <name type="scientific">Merluccius polli</name>
    <name type="common">Benguela hake</name>
    <name type="synonym">Merluccius cadenati</name>
    <dbReference type="NCBI Taxonomy" id="89951"/>
    <lineage>
        <taxon>Eukaryota</taxon>
        <taxon>Metazoa</taxon>
        <taxon>Chordata</taxon>
        <taxon>Craniata</taxon>
        <taxon>Vertebrata</taxon>
        <taxon>Euteleostomi</taxon>
        <taxon>Actinopterygii</taxon>
        <taxon>Neopterygii</taxon>
        <taxon>Teleostei</taxon>
        <taxon>Neoteleostei</taxon>
        <taxon>Acanthomorphata</taxon>
        <taxon>Zeiogadaria</taxon>
        <taxon>Gadariae</taxon>
        <taxon>Gadiformes</taxon>
        <taxon>Gadoidei</taxon>
        <taxon>Merlucciidae</taxon>
        <taxon>Merluccius</taxon>
    </lineage>
</organism>
<keyword evidence="6" id="KW-1003">Cell membrane</keyword>
<proteinExistence type="inferred from homology"/>
<feature type="compositionally biased region" description="Low complexity" evidence="14">
    <location>
        <begin position="815"/>
        <end position="851"/>
    </location>
</feature>
<dbReference type="GO" id="GO:0015031">
    <property type="term" value="P:protein transport"/>
    <property type="evidence" value="ECO:0007669"/>
    <property type="project" value="UniProtKB-KW"/>
</dbReference>
<dbReference type="GO" id="GO:0051639">
    <property type="term" value="P:actin filament network formation"/>
    <property type="evidence" value="ECO:0007669"/>
    <property type="project" value="TreeGrafter"/>
</dbReference>
<dbReference type="GO" id="GO:0030659">
    <property type="term" value="C:cytoplasmic vesicle membrane"/>
    <property type="evidence" value="ECO:0007669"/>
    <property type="project" value="UniProtKB-SubCell"/>
</dbReference>
<dbReference type="GO" id="GO:0036089">
    <property type="term" value="P:cleavage furrow formation"/>
    <property type="evidence" value="ECO:0007669"/>
    <property type="project" value="TreeGrafter"/>
</dbReference>
<dbReference type="GO" id="GO:0003779">
    <property type="term" value="F:actin binding"/>
    <property type="evidence" value="ECO:0007669"/>
    <property type="project" value="UniProtKB-KW"/>
</dbReference>
<dbReference type="CDD" id="cd22065">
    <property type="entry name" value="WH2_Spire_1-2_r1"/>
    <property type="match status" value="1"/>
</dbReference>
<dbReference type="EMBL" id="JAOPHQ010000022">
    <property type="protein sequence ID" value="KAK0156207.1"/>
    <property type="molecule type" value="Genomic_DNA"/>
</dbReference>
<evidence type="ECO:0000256" key="1">
    <source>
        <dbReference type="ARBA" id="ARBA00004180"/>
    </source>
</evidence>
<dbReference type="PANTHER" id="PTHR21345">
    <property type="entry name" value="SPIRE"/>
    <property type="match status" value="1"/>
</dbReference>
<dbReference type="GO" id="GO:0048193">
    <property type="term" value="P:Golgi vesicle transport"/>
    <property type="evidence" value="ECO:0007669"/>
    <property type="project" value="TreeGrafter"/>
</dbReference>
<dbReference type="GO" id="GO:0030041">
    <property type="term" value="P:actin filament polymerization"/>
    <property type="evidence" value="ECO:0007669"/>
    <property type="project" value="TreeGrafter"/>
</dbReference>
<feature type="compositionally biased region" description="Low complexity" evidence="14">
    <location>
        <begin position="15"/>
        <end position="27"/>
    </location>
</feature>
<feature type="region of interest" description="Disordered" evidence="14">
    <location>
        <begin position="483"/>
        <end position="513"/>
    </location>
</feature>
<keyword evidence="11" id="KW-0009">Actin-binding</keyword>
<evidence type="ECO:0000256" key="12">
    <source>
        <dbReference type="ARBA" id="ARBA00023212"/>
    </source>
</evidence>
<keyword evidence="13" id="KW-0968">Cytoplasmic vesicle</keyword>
<dbReference type="Gene3D" id="1.10.510.10">
    <property type="entry name" value="Transferase(Phosphotransferase) domain 1"/>
    <property type="match status" value="1"/>
</dbReference>
<dbReference type="GO" id="GO:0005938">
    <property type="term" value="C:cell cortex"/>
    <property type="evidence" value="ECO:0007669"/>
    <property type="project" value="TreeGrafter"/>
</dbReference>